<accession>D4H7A0</accession>
<dbReference type="InterPro" id="IPR036397">
    <property type="entry name" value="RNaseH_sf"/>
</dbReference>
<dbReference type="PaxDb" id="522772-Dacet_1127"/>
<dbReference type="eggNOG" id="COG2801">
    <property type="taxonomic scope" value="Bacteria"/>
</dbReference>
<gene>
    <name evidence="1" type="ordered locus">Dacet_1127</name>
</gene>
<protein>
    <submittedName>
        <fullName evidence="1">Tn5468, transposase protein B</fullName>
    </submittedName>
</protein>
<proteinExistence type="predicted"/>
<evidence type="ECO:0000313" key="2">
    <source>
        <dbReference type="Proteomes" id="UP000002012"/>
    </source>
</evidence>
<dbReference type="HOGENOM" id="CLU_019011_0_0_0"/>
<dbReference type="Proteomes" id="UP000002012">
    <property type="component" value="Chromosome"/>
</dbReference>
<dbReference type="RefSeq" id="WP_013010423.1">
    <property type="nucleotide sequence ID" value="NC_013943.1"/>
</dbReference>
<dbReference type="Gene3D" id="3.30.420.10">
    <property type="entry name" value="Ribonuclease H-like superfamily/Ribonuclease H"/>
    <property type="match status" value="1"/>
</dbReference>
<reference evidence="1 2" key="1">
    <citation type="journal article" date="2010" name="Stand. Genomic Sci.">
        <title>Complete genome sequence of Denitrovibrio acetiphilus type strain (N2460).</title>
        <authorList>
            <person name="Kiss H."/>
            <person name="Lang E."/>
            <person name="Lapidus A."/>
            <person name="Copeland A."/>
            <person name="Nolan M."/>
            <person name="Glavina Del Rio T."/>
            <person name="Chen F."/>
            <person name="Lucas S."/>
            <person name="Tice H."/>
            <person name="Cheng J.F."/>
            <person name="Han C."/>
            <person name="Goodwin L."/>
            <person name="Pitluck S."/>
            <person name="Liolios K."/>
            <person name="Pati A."/>
            <person name="Ivanova N."/>
            <person name="Mavromatis K."/>
            <person name="Chen A."/>
            <person name="Palaniappan K."/>
            <person name="Land M."/>
            <person name="Hauser L."/>
            <person name="Chang Y.J."/>
            <person name="Jeffries C.D."/>
            <person name="Detter J.C."/>
            <person name="Brettin T."/>
            <person name="Spring S."/>
            <person name="Rohde M."/>
            <person name="Goker M."/>
            <person name="Woyke T."/>
            <person name="Bristow J."/>
            <person name="Eisen J.A."/>
            <person name="Markowitz V."/>
            <person name="Hugenholtz P."/>
            <person name="Kyrpides N.C."/>
            <person name="Klenk H.P."/>
        </authorList>
    </citation>
    <scope>NUCLEOTIDE SEQUENCE [LARGE SCALE GENOMIC DNA]</scope>
    <source>
        <strain evidence="2">DSM 12809 / NBRC 114555 / N2460</strain>
    </source>
</reference>
<dbReference type="STRING" id="522772.Dacet_1127"/>
<dbReference type="AlphaFoldDB" id="D4H7A0"/>
<dbReference type="InParanoid" id="D4H7A0"/>
<dbReference type="OrthoDB" id="501284at2"/>
<dbReference type="KEGG" id="dap:Dacet_1127"/>
<name>D4H7A0_DENA2</name>
<evidence type="ECO:0000313" key="1">
    <source>
        <dbReference type="EMBL" id="ADD67899.1"/>
    </source>
</evidence>
<sequence>MMIAKNQVLKLDDDRLVRVLWVDPKSEFAFIFDIESLSVPERISMQELFNSSEPDEDLYAYIFDEEEIPGNHKTRRDNRWKIISSIVSEEPEIYMKNQRGLLIQELSRVTGSQKKRIYVNLKQYWQRGMTKNALLPDYNNCGRYEHRDDVAKSGRKRKHADRLGNGVKLTPEIKKIFLKAFKKYNKNAHRQTYKGAYEDMIAEYFREETHSEGDKQLYPSYGQFVRFYHETYSNEEALRFKKGTKKYMKDYRPVLGDSSGEANCPGGQYQIDATIADIYLVSGMNRDWIVGRPVLYFCVDVFTRMVAGFYVGFTGPSLERGGPHILYSF</sequence>
<organism evidence="1 2">
    <name type="scientific">Denitrovibrio acetiphilus (strain DSM 12809 / NBRC 114555 / N2460)</name>
    <dbReference type="NCBI Taxonomy" id="522772"/>
    <lineage>
        <taxon>Bacteria</taxon>
        <taxon>Pseudomonadati</taxon>
        <taxon>Deferribacterota</taxon>
        <taxon>Deferribacteres</taxon>
        <taxon>Deferribacterales</taxon>
        <taxon>Geovibrionaceae</taxon>
        <taxon>Denitrovibrio</taxon>
    </lineage>
</organism>
<keyword evidence="2" id="KW-1185">Reference proteome</keyword>
<dbReference type="GO" id="GO:0003676">
    <property type="term" value="F:nucleic acid binding"/>
    <property type="evidence" value="ECO:0007669"/>
    <property type="project" value="InterPro"/>
</dbReference>
<dbReference type="EMBL" id="CP001968">
    <property type="protein sequence ID" value="ADD67899.1"/>
    <property type="molecule type" value="Genomic_DNA"/>
</dbReference>